<comment type="pathway">
    <text evidence="1 9">Cell wall biogenesis; peptidoglycan biosynthesis.</text>
</comment>
<keyword evidence="5" id="KW-0378">Hydrolase</keyword>
<dbReference type="InterPro" id="IPR005490">
    <property type="entry name" value="LD_TPept_cat_dom"/>
</dbReference>
<evidence type="ECO:0000256" key="4">
    <source>
        <dbReference type="ARBA" id="ARBA00022679"/>
    </source>
</evidence>
<proteinExistence type="inferred from homology"/>
<dbReference type="Proteomes" id="UP000001416">
    <property type="component" value="Chromosome"/>
</dbReference>
<keyword evidence="4" id="KW-0808">Transferase</keyword>
<dbReference type="PANTHER" id="PTHR30582">
    <property type="entry name" value="L,D-TRANSPEPTIDASE"/>
    <property type="match status" value="1"/>
</dbReference>
<evidence type="ECO:0000256" key="8">
    <source>
        <dbReference type="ARBA" id="ARBA00023316"/>
    </source>
</evidence>
<keyword evidence="12" id="KW-1185">Reference proteome</keyword>
<dbReference type="eggNOG" id="COG1376">
    <property type="taxonomic scope" value="Bacteria"/>
</dbReference>
<keyword evidence="8 9" id="KW-0961">Cell wall biogenesis/degradation</keyword>
<evidence type="ECO:0000256" key="3">
    <source>
        <dbReference type="ARBA" id="ARBA00022676"/>
    </source>
</evidence>
<keyword evidence="7 9" id="KW-0573">Peptidoglycan synthesis</keyword>
<organism evidence="11 12">
    <name type="scientific">Nitrosomonas europaea (strain ATCC 19718 / CIP 103999 / KCTC 2705 / NBRC 14298)</name>
    <dbReference type="NCBI Taxonomy" id="228410"/>
    <lineage>
        <taxon>Bacteria</taxon>
        <taxon>Pseudomonadati</taxon>
        <taxon>Pseudomonadota</taxon>
        <taxon>Betaproteobacteria</taxon>
        <taxon>Nitrosomonadales</taxon>
        <taxon>Nitrosomonadaceae</taxon>
        <taxon>Nitrosomonas</taxon>
    </lineage>
</organism>
<dbReference type="AlphaFoldDB" id="Q82U48"/>
<name>Q82U48_NITEU</name>
<dbReference type="UniPathway" id="UPA00219"/>
<evidence type="ECO:0000256" key="9">
    <source>
        <dbReference type="PROSITE-ProRule" id="PRU01373"/>
    </source>
</evidence>
<evidence type="ECO:0000313" key="12">
    <source>
        <dbReference type="Proteomes" id="UP000001416"/>
    </source>
</evidence>
<dbReference type="OrthoDB" id="9787225at2"/>
<dbReference type="CDD" id="cd16913">
    <property type="entry name" value="YkuD_like"/>
    <property type="match status" value="1"/>
</dbReference>
<dbReference type="KEGG" id="neu:NE1659"/>
<evidence type="ECO:0000256" key="6">
    <source>
        <dbReference type="ARBA" id="ARBA00022960"/>
    </source>
</evidence>
<sequence length="326" mass="36639">MRHKDKQKLGISLLLLFTTLPAVVHVYAGSWVRPPDDIDIFGQMQTVTASREETLLDVARHYGIGQDEMVLANPNTNRWLPEDGAEVVLPLRFIIPQAERIGLVINLPEMRLYYFPKPAKGQKPEIITHPVSIGRMDWNTPLGRTTIVRKQKDPTWTPPQSLKAEAIAEGKPPLSDVVPPGPDNPLGRYALYLGLPGYLIHSTNKPFGVGMRVTHGCMRLYPEDIEELFNLVPTGTPVQIVNQPVKLGWQENLLFIELHPPLEEDDTTPYDYEQKVHSAIAEFLEKTAKDPDGRMTRNTRISPEALESAIRARNGIPTLISENLEN</sequence>
<comment type="similarity">
    <text evidence="2">Belongs to the YkuD family.</text>
</comment>
<reference evidence="11 12" key="1">
    <citation type="journal article" date="2003" name="J. Bacteriol.">
        <title>Complete genome sequence of the ammonia-oxidizing bacterium and obligate chemolithoautotroph Nitrosomonas europaea.</title>
        <authorList>
            <person name="Chain P."/>
            <person name="Lamerdin J."/>
            <person name="Larimer F."/>
            <person name="Regala W."/>
            <person name="Land M."/>
            <person name="Hauser L."/>
            <person name="Hooper A."/>
            <person name="Klotz M."/>
            <person name="Norton J."/>
            <person name="Sayavedra-Soto L."/>
            <person name="Arciero D."/>
            <person name="Hommes N."/>
            <person name="Whittaker M."/>
            <person name="Arp D."/>
        </authorList>
    </citation>
    <scope>NUCLEOTIDE SEQUENCE [LARGE SCALE GENOMIC DNA]</scope>
    <source>
        <strain evidence="12">ATCC 19718 / CIP 103999 / KCTC 2705 / NBRC 14298</strain>
    </source>
</reference>
<evidence type="ECO:0000256" key="1">
    <source>
        <dbReference type="ARBA" id="ARBA00004752"/>
    </source>
</evidence>
<dbReference type="Gene3D" id="2.40.440.10">
    <property type="entry name" value="L,D-transpeptidase catalytic domain-like"/>
    <property type="match status" value="1"/>
</dbReference>
<dbReference type="EMBL" id="AL954747">
    <property type="protein sequence ID" value="CAD85570.1"/>
    <property type="molecule type" value="Genomic_DNA"/>
</dbReference>
<dbReference type="GeneID" id="87104823"/>
<protein>
    <recommendedName>
        <fullName evidence="10">L,D-TPase catalytic domain-containing protein</fullName>
    </recommendedName>
</protein>
<dbReference type="Pfam" id="PF03734">
    <property type="entry name" value="YkuD"/>
    <property type="match status" value="1"/>
</dbReference>
<keyword evidence="6 9" id="KW-0133">Cell shape</keyword>
<dbReference type="GO" id="GO:0005576">
    <property type="term" value="C:extracellular region"/>
    <property type="evidence" value="ECO:0007669"/>
    <property type="project" value="TreeGrafter"/>
</dbReference>
<dbReference type="PANTHER" id="PTHR30582:SF24">
    <property type="entry name" value="L,D-TRANSPEPTIDASE ERFK_SRFK-RELATED"/>
    <property type="match status" value="1"/>
</dbReference>
<dbReference type="PhylomeDB" id="Q82U48"/>
<accession>Q82U48</accession>
<dbReference type="RefSeq" id="WP_011112216.1">
    <property type="nucleotide sequence ID" value="NC_004757.1"/>
</dbReference>
<dbReference type="PROSITE" id="PS52029">
    <property type="entry name" value="LD_TPASE"/>
    <property type="match status" value="1"/>
</dbReference>
<evidence type="ECO:0000256" key="5">
    <source>
        <dbReference type="ARBA" id="ARBA00022801"/>
    </source>
</evidence>
<evidence type="ECO:0000313" key="11">
    <source>
        <dbReference type="EMBL" id="CAD85570.1"/>
    </source>
</evidence>
<dbReference type="HOGENOM" id="CLU_046834_1_0_4"/>
<feature type="domain" description="L,D-TPase catalytic" evidence="10">
    <location>
        <begin position="101"/>
        <end position="241"/>
    </location>
</feature>
<feature type="active site" description="Proton donor/acceptor" evidence="9">
    <location>
        <position position="201"/>
    </location>
</feature>
<evidence type="ECO:0000259" key="10">
    <source>
        <dbReference type="PROSITE" id="PS52029"/>
    </source>
</evidence>
<dbReference type="InterPro" id="IPR038063">
    <property type="entry name" value="Transpep_catalytic_dom"/>
</dbReference>
<evidence type="ECO:0000256" key="7">
    <source>
        <dbReference type="ARBA" id="ARBA00022984"/>
    </source>
</evidence>
<dbReference type="GO" id="GO:0008360">
    <property type="term" value="P:regulation of cell shape"/>
    <property type="evidence" value="ECO:0007669"/>
    <property type="project" value="UniProtKB-UniRule"/>
</dbReference>
<gene>
    <name evidence="11" type="ordered locus">NE1659</name>
</gene>
<dbReference type="InterPro" id="IPR050979">
    <property type="entry name" value="LD-transpeptidase"/>
</dbReference>
<keyword evidence="3" id="KW-0328">Glycosyltransferase</keyword>
<dbReference type="SUPFAM" id="SSF141523">
    <property type="entry name" value="L,D-transpeptidase catalytic domain-like"/>
    <property type="match status" value="1"/>
</dbReference>
<dbReference type="STRING" id="228410.NE1659"/>
<dbReference type="GO" id="GO:0071555">
    <property type="term" value="P:cell wall organization"/>
    <property type="evidence" value="ECO:0007669"/>
    <property type="project" value="UniProtKB-UniRule"/>
</dbReference>
<feature type="active site" description="Nucleophile" evidence="9">
    <location>
        <position position="217"/>
    </location>
</feature>
<dbReference type="GO" id="GO:0018104">
    <property type="term" value="P:peptidoglycan-protein cross-linking"/>
    <property type="evidence" value="ECO:0007669"/>
    <property type="project" value="TreeGrafter"/>
</dbReference>
<evidence type="ECO:0000256" key="2">
    <source>
        <dbReference type="ARBA" id="ARBA00005992"/>
    </source>
</evidence>
<dbReference type="GO" id="GO:0071972">
    <property type="term" value="F:peptidoglycan L,D-transpeptidase activity"/>
    <property type="evidence" value="ECO:0007669"/>
    <property type="project" value="TreeGrafter"/>
</dbReference>
<dbReference type="GO" id="GO:0016757">
    <property type="term" value="F:glycosyltransferase activity"/>
    <property type="evidence" value="ECO:0007669"/>
    <property type="project" value="UniProtKB-KW"/>
</dbReference>